<organism evidence="2 3">
    <name type="scientific">Lactuca saligna</name>
    <name type="common">Willowleaf lettuce</name>
    <dbReference type="NCBI Taxonomy" id="75948"/>
    <lineage>
        <taxon>Eukaryota</taxon>
        <taxon>Viridiplantae</taxon>
        <taxon>Streptophyta</taxon>
        <taxon>Embryophyta</taxon>
        <taxon>Tracheophyta</taxon>
        <taxon>Spermatophyta</taxon>
        <taxon>Magnoliopsida</taxon>
        <taxon>eudicotyledons</taxon>
        <taxon>Gunneridae</taxon>
        <taxon>Pentapetalae</taxon>
        <taxon>asterids</taxon>
        <taxon>campanulids</taxon>
        <taxon>Asterales</taxon>
        <taxon>Asteraceae</taxon>
        <taxon>Cichorioideae</taxon>
        <taxon>Cichorieae</taxon>
        <taxon>Lactucinae</taxon>
        <taxon>Lactuca</taxon>
    </lineage>
</organism>
<name>A0AA35YU37_LACSI</name>
<gene>
    <name evidence="2" type="ORF">LSALG_LOCUS19901</name>
</gene>
<evidence type="ECO:0000313" key="2">
    <source>
        <dbReference type="EMBL" id="CAI9280141.1"/>
    </source>
</evidence>
<protein>
    <recommendedName>
        <fullName evidence="1">Transposase (putative) gypsy type domain-containing protein</fullName>
    </recommendedName>
</protein>
<dbReference type="Proteomes" id="UP001177003">
    <property type="component" value="Chromosome 4"/>
</dbReference>
<dbReference type="AlphaFoldDB" id="A0AA35YU37"/>
<reference evidence="2" key="1">
    <citation type="submission" date="2023-04" db="EMBL/GenBank/DDBJ databases">
        <authorList>
            <person name="Vijverberg K."/>
            <person name="Xiong W."/>
            <person name="Schranz E."/>
        </authorList>
    </citation>
    <scope>NUCLEOTIDE SEQUENCE</scope>
</reference>
<dbReference type="Pfam" id="PF04195">
    <property type="entry name" value="Transposase_28"/>
    <property type="match status" value="1"/>
</dbReference>
<evidence type="ECO:0000259" key="1">
    <source>
        <dbReference type="Pfam" id="PF04195"/>
    </source>
</evidence>
<evidence type="ECO:0000313" key="3">
    <source>
        <dbReference type="Proteomes" id="UP001177003"/>
    </source>
</evidence>
<dbReference type="EMBL" id="OX465080">
    <property type="protein sequence ID" value="CAI9280141.1"/>
    <property type="molecule type" value="Genomic_DNA"/>
</dbReference>
<feature type="domain" description="Transposase (putative) gypsy type" evidence="1">
    <location>
        <begin position="51"/>
        <end position="111"/>
    </location>
</feature>
<dbReference type="InterPro" id="IPR007321">
    <property type="entry name" value="Transposase_28"/>
</dbReference>
<keyword evidence="3" id="KW-1185">Reference proteome</keyword>
<proteinExistence type="predicted"/>
<accession>A0AA35YU37</accession>
<sequence>MANSSGTLPTEAEYKFLGEMYGLSPADGVEFPSPGSSIMSPPPGKVGVYFKTLFVGLFLNLTDFQEEVLQKDGCSIRILTPNIMNKVVAFEMLCRANGVLPDYFIFKYFYSGWYRANSFSNTTPKVFLHNQGVDDLLKNIQLSPEDYSEALLVGMGMSPSWRRRGKKGFFYTIVDGVESSLSMDEVLRKRCRGKLEHRNVDLVDRLPPPHRLD</sequence>